<dbReference type="Proteomes" id="UP000515208">
    <property type="component" value="Unplaced"/>
</dbReference>
<reference evidence="4" key="1">
    <citation type="submission" date="2025-08" db="UniProtKB">
        <authorList>
            <consortium name="RefSeq"/>
        </authorList>
    </citation>
    <scope>IDENTIFICATION</scope>
    <source>
        <tissue evidence="4">Blood</tissue>
    </source>
</reference>
<keyword evidence="3" id="KW-1185">Reference proteome</keyword>
<evidence type="ECO:0000259" key="1">
    <source>
        <dbReference type="Pfam" id="PF23560"/>
    </source>
</evidence>
<feature type="domain" description="Hemicentin/VWA7 galactose-binding" evidence="1">
    <location>
        <begin position="57"/>
        <end position="148"/>
    </location>
</feature>
<proteinExistence type="predicted"/>
<name>A0A6P3HW30_BISBB</name>
<dbReference type="RefSeq" id="XP_010842740.1">
    <property type="nucleotide sequence ID" value="XM_010844438.1"/>
</dbReference>
<evidence type="ECO:0000259" key="2">
    <source>
        <dbReference type="Pfam" id="PF23610"/>
    </source>
</evidence>
<dbReference type="AlphaFoldDB" id="A0A6P3HW30"/>
<dbReference type="InterPro" id="IPR052577">
    <property type="entry name" value="VWA7"/>
</dbReference>
<dbReference type="Pfam" id="PF23560">
    <property type="entry name" value="GBD_Hemicentin"/>
    <property type="match status" value="1"/>
</dbReference>
<organism evidence="3 4">
    <name type="scientific">Bison bison bison</name>
    <name type="common">North American plains bison</name>
    <dbReference type="NCBI Taxonomy" id="43346"/>
    <lineage>
        <taxon>Eukaryota</taxon>
        <taxon>Metazoa</taxon>
        <taxon>Chordata</taxon>
        <taxon>Craniata</taxon>
        <taxon>Vertebrata</taxon>
        <taxon>Euteleostomi</taxon>
        <taxon>Mammalia</taxon>
        <taxon>Eutheria</taxon>
        <taxon>Laurasiatheria</taxon>
        <taxon>Artiodactyla</taxon>
        <taxon>Ruminantia</taxon>
        <taxon>Pecora</taxon>
        <taxon>Bovidae</taxon>
        <taxon>Bovinae</taxon>
        <taxon>Bison</taxon>
    </lineage>
</organism>
<dbReference type="InterPro" id="IPR056475">
    <property type="entry name" value="GBD_Hemicentin/VWA7"/>
</dbReference>
<dbReference type="Pfam" id="PF23610">
    <property type="entry name" value="VWA7_4"/>
    <property type="match status" value="1"/>
</dbReference>
<dbReference type="InterPro" id="IPR057613">
    <property type="entry name" value="VWA7_4"/>
</dbReference>
<evidence type="ECO:0000313" key="3">
    <source>
        <dbReference type="Proteomes" id="UP000515208"/>
    </source>
</evidence>
<evidence type="ECO:0000313" key="4">
    <source>
        <dbReference type="RefSeq" id="XP_010842740.1"/>
    </source>
</evidence>
<gene>
    <name evidence="4" type="primary">LOC104991795</name>
</gene>
<sequence>LHPCSSSLTGIPSPRVPSFLSVSTFLSPAFVPTSPHSLIFSPIFRSCPLKVTLPLEPRVVVAERPLVFRVDGLLQKVTVRIHGEVSSFWIRNPAGVSQGQEEGEGPLGHTHRFGRFWMVRVNDPPQSGTWEIQVTAKGTPRVRVQAQTSLDFLFHFGIPMEDGPHPGLYPLTQPVAASQNLLLALPISTH</sequence>
<dbReference type="PANTHER" id="PTHR14905">
    <property type="entry name" value="NG37"/>
    <property type="match status" value="1"/>
</dbReference>
<dbReference type="GeneID" id="104991795"/>
<protein>
    <submittedName>
        <fullName evidence="4">von Willebrand factor A domain-containing protein 7-like</fullName>
    </submittedName>
</protein>
<accession>A0A6P3HW30</accession>
<dbReference type="PANTHER" id="PTHR14905:SF7">
    <property type="entry name" value="VON WILLEBRAND FACTOR A DOMAIN-CONTAINING PROTEIN 7"/>
    <property type="match status" value="1"/>
</dbReference>
<dbReference type="KEGG" id="bbis:104991795"/>
<feature type="non-terminal residue" evidence="4">
    <location>
        <position position="1"/>
    </location>
</feature>
<feature type="domain" description="VWA7 beta-sandwich" evidence="2">
    <location>
        <begin position="151"/>
        <end position="183"/>
    </location>
</feature>